<proteinExistence type="inferred from homology"/>
<feature type="domain" description="SHSP" evidence="2">
    <location>
        <begin position="1"/>
        <end position="25"/>
    </location>
</feature>
<name>A0A409VI86_9AGAR</name>
<comment type="caution">
    <text evidence="3">The sequence shown here is derived from an EMBL/GenBank/DDBJ whole genome shotgun (WGS) entry which is preliminary data.</text>
</comment>
<protein>
    <recommendedName>
        <fullName evidence="2">SHSP domain-containing protein</fullName>
    </recommendedName>
</protein>
<evidence type="ECO:0000256" key="1">
    <source>
        <dbReference type="PROSITE-ProRule" id="PRU00285"/>
    </source>
</evidence>
<evidence type="ECO:0000259" key="2">
    <source>
        <dbReference type="PROSITE" id="PS01031"/>
    </source>
</evidence>
<reference evidence="3 4" key="1">
    <citation type="journal article" date="2018" name="Evol. Lett.">
        <title>Horizontal gene cluster transfer increased hallucinogenic mushroom diversity.</title>
        <authorList>
            <person name="Reynolds H.T."/>
            <person name="Vijayakumar V."/>
            <person name="Gluck-Thaler E."/>
            <person name="Korotkin H.B."/>
            <person name="Matheny P.B."/>
            <person name="Slot J.C."/>
        </authorList>
    </citation>
    <scope>NUCLEOTIDE SEQUENCE [LARGE SCALE GENOMIC DNA]</scope>
    <source>
        <strain evidence="3 4">2629</strain>
    </source>
</reference>
<keyword evidence="4" id="KW-1185">Reference proteome</keyword>
<gene>
    <name evidence="3" type="ORF">CVT24_011196</name>
</gene>
<evidence type="ECO:0000313" key="4">
    <source>
        <dbReference type="Proteomes" id="UP000284842"/>
    </source>
</evidence>
<dbReference type="InParanoid" id="A0A409VI86"/>
<dbReference type="PROSITE" id="PS01031">
    <property type="entry name" value="SHSP"/>
    <property type="match status" value="1"/>
</dbReference>
<organism evidence="3 4">
    <name type="scientific">Panaeolus cyanescens</name>
    <dbReference type="NCBI Taxonomy" id="181874"/>
    <lineage>
        <taxon>Eukaryota</taxon>
        <taxon>Fungi</taxon>
        <taxon>Dikarya</taxon>
        <taxon>Basidiomycota</taxon>
        <taxon>Agaricomycotina</taxon>
        <taxon>Agaricomycetes</taxon>
        <taxon>Agaricomycetidae</taxon>
        <taxon>Agaricales</taxon>
        <taxon>Agaricineae</taxon>
        <taxon>Galeropsidaceae</taxon>
        <taxon>Panaeolus</taxon>
    </lineage>
</organism>
<dbReference type="EMBL" id="NHTK01006054">
    <property type="protein sequence ID" value="PPQ65979.1"/>
    <property type="molecule type" value="Genomic_DNA"/>
</dbReference>
<evidence type="ECO:0000313" key="3">
    <source>
        <dbReference type="EMBL" id="PPQ65979.1"/>
    </source>
</evidence>
<dbReference type="AlphaFoldDB" id="A0A409VI86"/>
<accession>A0A409VI86</accession>
<dbReference type="InterPro" id="IPR002068">
    <property type="entry name" value="A-crystallin/Hsp20_dom"/>
</dbReference>
<dbReference type="Proteomes" id="UP000284842">
    <property type="component" value="Unassembled WGS sequence"/>
</dbReference>
<sequence>MDNGILTVTFPKTAPELAPKKITIA</sequence>
<comment type="similarity">
    <text evidence="1">Belongs to the small heat shock protein (HSP20) family.</text>
</comment>